<dbReference type="Proteomes" id="UP000013523">
    <property type="component" value="Chromosome"/>
</dbReference>
<evidence type="ECO:0000256" key="6">
    <source>
        <dbReference type="ARBA" id="ARBA00022806"/>
    </source>
</evidence>
<dbReference type="GO" id="GO:0005524">
    <property type="term" value="F:ATP binding"/>
    <property type="evidence" value="ECO:0007669"/>
    <property type="project" value="UniProtKB-KW"/>
</dbReference>
<sequence>MDNITKIRISVRDLIEFILRSGDLVSTFAGNNRNIEAIKVHQKIQKNSGDNYNREVAISHTIIKDDISLEINGRIDGIITKDKVTIIDEIKTTTNDLNNITEDYNRLHWAQVKCYAYFYCVQNDIKIIDTRLTYYQMNSREIKYLIKSYTLVQLEQFFNEIIDKYIYWAKLQKNWREKRDLSIKKLIFPYREYRLGQRKLAVAIYTSIKENKNIFVKAPTGIGKTISTIFPGIKALGEGIISKIFYVTAKNTTGEEVKKAFLLLAENDLDFKTVWITAKDKICFKEETNCDPELCKYAKGHFDRINEAITDALNRNIITREVIEKYAEKHSVCPFEFSLDLTNWCDCVVCDYNYVFDPKVYLRRFFLEKGGDYCLLVDEAHNLVDRARNMYSGELYKKDILDLKNKCKNISSILYKSLNKINTFLVKERKKCEENNIGVNVQKDPPKDIIKLLNNFIYEAERFLIVNDKCEFKAEILDIYFKLNSFVRIYEDYSEEYITYSQKIKDDLLLKMFCVDTSEVMKKCLEKVKSTVFFSATLTPMNYFIKLLGGDNDSYKIRLPSPFKRENLCLLLNDGVSTKYNNRQFTYKEIVSIITNCVSQKAGNYFVFFPSYNYMKSVLDIFHEENKNINVVCQKNNMTEEERNNFIALFSENNRETLLGFVVMGGVFSEGIDLIGEKLSGAIIIGVGLPKISLERNLIKEYFIKNNENGFLYSYVYPGINKVLQSAGRVVRTDKDRGIVVLIDERYSESIYKGLLPEEWSHMKKINTFLNKNNNVILEFWSKK</sequence>
<dbReference type="GO" id="GO:0016818">
    <property type="term" value="F:hydrolase activity, acting on acid anhydrides, in phosphorus-containing anhydrides"/>
    <property type="evidence" value="ECO:0007669"/>
    <property type="project" value="InterPro"/>
</dbReference>
<evidence type="ECO:0000256" key="10">
    <source>
        <dbReference type="ARBA" id="ARBA00023125"/>
    </source>
</evidence>
<dbReference type="HOGENOM" id="CLU_006515_7_0_9"/>
<keyword evidence="7" id="KW-0067">ATP-binding</keyword>
<keyword evidence="5" id="KW-0378">Hydrolase</keyword>
<dbReference type="GO" id="GO:0043139">
    <property type="term" value="F:5'-3' DNA helicase activity"/>
    <property type="evidence" value="ECO:0007669"/>
    <property type="project" value="UniProtKB-EC"/>
</dbReference>
<keyword evidence="12" id="KW-0413">Isomerase</keyword>
<evidence type="ECO:0000256" key="13">
    <source>
        <dbReference type="ARBA" id="ARBA00038058"/>
    </source>
</evidence>
<feature type="domain" description="Helicase ATP-binding" evidence="14">
    <location>
        <begin position="183"/>
        <end position="435"/>
    </location>
</feature>
<dbReference type="EMBL" id="CP003261">
    <property type="protein sequence ID" value="AGK97262.1"/>
    <property type="molecule type" value="Genomic_DNA"/>
</dbReference>
<dbReference type="Gene3D" id="3.40.50.300">
    <property type="entry name" value="P-loop containing nucleotide triphosphate hydrolases"/>
    <property type="match status" value="2"/>
</dbReference>
<evidence type="ECO:0000313" key="15">
    <source>
        <dbReference type="EMBL" id="AGK97262.1"/>
    </source>
</evidence>
<dbReference type="SMART" id="SM00488">
    <property type="entry name" value="DEXDc2"/>
    <property type="match status" value="1"/>
</dbReference>
<dbReference type="AlphaFoldDB" id="R4K2D3"/>
<keyword evidence="2" id="KW-0479">Metal-binding</keyword>
<protein>
    <submittedName>
        <fullName evidence="15">DNA helicase, Rad3</fullName>
    </submittedName>
</protein>
<dbReference type="InterPro" id="IPR014013">
    <property type="entry name" value="Helic_SF1/SF2_ATP-bd_DinG/Rad3"/>
</dbReference>
<dbReference type="KEGG" id="cpas:Clopa_2399"/>
<dbReference type="SUPFAM" id="SSF52540">
    <property type="entry name" value="P-loop containing nucleoside triphosphate hydrolases"/>
    <property type="match status" value="2"/>
</dbReference>
<dbReference type="Gene3D" id="1.10.30.20">
    <property type="entry name" value="Bacterial XPD DNA helicase, FeS cluster domain"/>
    <property type="match status" value="1"/>
</dbReference>
<dbReference type="Gene3D" id="1.10.275.40">
    <property type="match status" value="1"/>
</dbReference>
<dbReference type="InterPro" id="IPR042493">
    <property type="entry name" value="XPD_DNA_FeS"/>
</dbReference>
<organism evidence="15 16">
    <name type="scientific">Clostridium pasteurianum BC1</name>
    <dbReference type="NCBI Taxonomy" id="86416"/>
    <lineage>
        <taxon>Bacteria</taxon>
        <taxon>Bacillati</taxon>
        <taxon>Bacillota</taxon>
        <taxon>Clostridia</taxon>
        <taxon>Eubacteriales</taxon>
        <taxon>Clostridiaceae</taxon>
        <taxon>Clostridium</taxon>
    </lineage>
</organism>
<reference evidence="15 16" key="1">
    <citation type="submission" date="2012-01" db="EMBL/GenBank/DDBJ databases">
        <title>Complete sequence of chromosome of Clostridium pasteurianum BC1.</title>
        <authorList>
            <consortium name="US DOE Joint Genome Institute"/>
            <person name="Lucas S."/>
            <person name="Han J."/>
            <person name="Lapidus A."/>
            <person name="Cheng J.-F."/>
            <person name="Goodwin L."/>
            <person name="Pitluck S."/>
            <person name="Peters L."/>
            <person name="Mikhailova N."/>
            <person name="Teshima H."/>
            <person name="Detter J.C."/>
            <person name="Han C."/>
            <person name="Tapia R."/>
            <person name="Land M."/>
            <person name="Hauser L."/>
            <person name="Kyrpides N."/>
            <person name="Ivanova N."/>
            <person name="Pagani I."/>
            <person name="Dunn J."/>
            <person name="Taghavi S."/>
            <person name="Francis A."/>
            <person name="van der Lelie D."/>
            <person name="Woyke T."/>
        </authorList>
    </citation>
    <scope>NUCLEOTIDE SEQUENCE [LARGE SCALE GENOMIC DNA]</scope>
    <source>
        <strain evidence="15 16">BC1</strain>
    </source>
</reference>
<keyword evidence="9" id="KW-0411">Iron-sulfur</keyword>
<evidence type="ECO:0000313" key="16">
    <source>
        <dbReference type="Proteomes" id="UP000013523"/>
    </source>
</evidence>
<dbReference type="PANTHER" id="PTHR11472">
    <property type="entry name" value="DNA REPAIR DEAD HELICASE RAD3/XP-D SUBFAMILY MEMBER"/>
    <property type="match status" value="1"/>
</dbReference>
<keyword evidence="11" id="KW-0234">DNA repair</keyword>
<dbReference type="SMART" id="SM00491">
    <property type="entry name" value="HELICc2"/>
    <property type="match status" value="1"/>
</dbReference>
<evidence type="ECO:0000256" key="12">
    <source>
        <dbReference type="ARBA" id="ARBA00023235"/>
    </source>
</evidence>
<keyword evidence="4" id="KW-0227">DNA damage</keyword>
<dbReference type="GO" id="GO:0006281">
    <property type="term" value="P:DNA repair"/>
    <property type="evidence" value="ECO:0007669"/>
    <property type="project" value="UniProtKB-KW"/>
</dbReference>
<accession>R4K2D3</accession>
<dbReference type="PROSITE" id="PS51193">
    <property type="entry name" value="HELICASE_ATP_BIND_2"/>
    <property type="match status" value="1"/>
</dbReference>
<evidence type="ECO:0000256" key="8">
    <source>
        <dbReference type="ARBA" id="ARBA00023004"/>
    </source>
</evidence>
<dbReference type="PANTHER" id="PTHR11472:SF34">
    <property type="entry name" value="REGULATOR OF TELOMERE ELONGATION HELICASE 1"/>
    <property type="match status" value="1"/>
</dbReference>
<name>R4K2D3_CLOPA</name>
<dbReference type="GO" id="GO:0003677">
    <property type="term" value="F:DNA binding"/>
    <property type="evidence" value="ECO:0007669"/>
    <property type="project" value="UniProtKB-KW"/>
</dbReference>
<keyword evidence="16" id="KW-1185">Reference proteome</keyword>
<dbReference type="InterPro" id="IPR010614">
    <property type="entry name" value="RAD3-like_helicase_DEAD"/>
</dbReference>
<evidence type="ECO:0000256" key="7">
    <source>
        <dbReference type="ARBA" id="ARBA00022840"/>
    </source>
</evidence>
<keyword evidence="10" id="KW-0238">DNA-binding</keyword>
<keyword evidence="1" id="KW-0004">4Fe-4S</keyword>
<dbReference type="InterPro" id="IPR006555">
    <property type="entry name" value="ATP-dep_Helicase_C"/>
</dbReference>
<dbReference type="eggNOG" id="COG1199">
    <property type="taxonomic scope" value="Bacteria"/>
</dbReference>
<dbReference type="InterPro" id="IPR045028">
    <property type="entry name" value="DinG/Rad3-like"/>
</dbReference>
<dbReference type="Pfam" id="PF13307">
    <property type="entry name" value="Helicase_C_2"/>
    <property type="match status" value="1"/>
</dbReference>
<proteinExistence type="inferred from homology"/>
<dbReference type="PATRIC" id="fig|86416.3.peg.2381"/>
<evidence type="ECO:0000256" key="5">
    <source>
        <dbReference type="ARBA" id="ARBA00022801"/>
    </source>
</evidence>
<dbReference type="OrthoDB" id="9765586at2"/>
<evidence type="ECO:0000256" key="3">
    <source>
        <dbReference type="ARBA" id="ARBA00022741"/>
    </source>
</evidence>
<evidence type="ECO:0000256" key="11">
    <source>
        <dbReference type="ARBA" id="ARBA00023204"/>
    </source>
</evidence>
<evidence type="ECO:0000256" key="4">
    <source>
        <dbReference type="ARBA" id="ARBA00022763"/>
    </source>
</evidence>
<gene>
    <name evidence="15" type="ORF">Clopa_2399</name>
</gene>
<keyword evidence="8" id="KW-0408">Iron</keyword>
<dbReference type="InterPro" id="IPR027417">
    <property type="entry name" value="P-loop_NTPase"/>
</dbReference>
<keyword evidence="3" id="KW-0547">Nucleotide-binding</keyword>
<dbReference type="RefSeq" id="WP_015615566.1">
    <property type="nucleotide sequence ID" value="NC_021182.1"/>
</dbReference>
<dbReference type="Pfam" id="PF06733">
    <property type="entry name" value="DEAD_2"/>
    <property type="match status" value="1"/>
</dbReference>
<keyword evidence="6 15" id="KW-0347">Helicase</keyword>
<evidence type="ECO:0000259" key="14">
    <source>
        <dbReference type="PROSITE" id="PS51193"/>
    </source>
</evidence>
<dbReference type="GO" id="GO:0046872">
    <property type="term" value="F:metal ion binding"/>
    <property type="evidence" value="ECO:0007669"/>
    <property type="project" value="UniProtKB-KW"/>
</dbReference>
<comment type="similarity">
    <text evidence="13">Belongs to the helicase family. DinG subfamily.</text>
</comment>
<evidence type="ECO:0000256" key="2">
    <source>
        <dbReference type="ARBA" id="ARBA00022723"/>
    </source>
</evidence>
<evidence type="ECO:0000256" key="1">
    <source>
        <dbReference type="ARBA" id="ARBA00022485"/>
    </source>
</evidence>
<dbReference type="GO" id="GO:0051539">
    <property type="term" value="F:4 iron, 4 sulfur cluster binding"/>
    <property type="evidence" value="ECO:0007669"/>
    <property type="project" value="UniProtKB-KW"/>
</dbReference>
<evidence type="ECO:0000256" key="9">
    <source>
        <dbReference type="ARBA" id="ARBA00023014"/>
    </source>
</evidence>
<dbReference type="InterPro" id="IPR006554">
    <property type="entry name" value="Helicase-like_DEXD_c2"/>
</dbReference>
<dbReference type="STRING" id="86416.Clopa_2399"/>